<proteinExistence type="predicted"/>
<reference evidence="12" key="1">
    <citation type="submission" date="2022-11" db="UniProtKB">
        <authorList>
            <consortium name="EnsemblMetazoa"/>
        </authorList>
    </citation>
    <scope>IDENTIFICATION</scope>
</reference>
<evidence type="ECO:0000256" key="4">
    <source>
        <dbReference type="ARBA" id="ARBA00022679"/>
    </source>
</evidence>
<evidence type="ECO:0000259" key="11">
    <source>
        <dbReference type="PROSITE" id="PS50089"/>
    </source>
</evidence>
<dbReference type="Pfam" id="PF13639">
    <property type="entry name" value="zf-RING_2"/>
    <property type="match status" value="1"/>
</dbReference>
<evidence type="ECO:0000313" key="13">
    <source>
        <dbReference type="Proteomes" id="UP000887567"/>
    </source>
</evidence>
<dbReference type="SMART" id="SM00184">
    <property type="entry name" value="RING"/>
    <property type="match status" value="1"/>
</dbReference>
<evidence type="ECO:0000256" key="1">
    <source>
        <dbReference type="ARBA" id="ARBA00000900"/>
    </source>
</evidence>
<dbReference type="GO" id="GO:0008270">
    <property type="term" value="F:zinc ion binding"/>
    <property type="evidence" value="ECO:0007669"/>
    <property type="project" value="UniProtKB-KW"/>
</dbReference>
<dbReference type="FunFam" id="3.30.40.10:FF:000069">
    <property type="entry name" value="E3 ubiquitin-protein ligase RNF115"/>
    <property type="match status" value="1"/>
</dbReference>
<evidence type="ECO:0000256" key="10">
    <source>
        <dbReference type="SAM" id="MobiDB-lite"/>
    </source>
</evidence>
<keyword evidence="8" id="KW-0862">Zinc</keyword>
<evidence type="ECO:0000256" key="5">
    <source>
        <dbReference type="ARBA" id="ARBA00022723"/>
    </source>
</evidence>
<dbReference type="InterPro" id="IPR001841">
    <property type="entry name" value="Znf_RING"/>
</dbReference>
<dbReference type="Gene3D" id="3.30.40.10">
    <property type="entry name" value="Zinc/RING finger domain, C3HC4 (zinc finger)"/>
    <property type="match status" value="1"/>
</dbReference>
<evidence type="ECO:0000313" key="12">
    <source>
        <dbReference type="EnsemblMetazoa" id="XP_020903152.2"/>
    </source>
</evidence>
<keyword evidence="4" id="KW-0808">Transferase</keyword>
<sequence>MSTEEDDENMAEAVVENRLNTRFFCHECNRFISPNLPEYTCPQCQGGFVEQLNGDESEDDNSISVDSESPDPASEFTELWGRMFLGPSTSDGVESRRLYRFRPVARQRISIRPRMGGEGGAGASNNATAEAAAIDLIIQNLLGIPGMVGREDGPSTSQNIPFPLRMLQLHGNPGDYVWGNNGLDSIITQLLNQLEGTGPPPAENDKIESLPTVKVTHHDVEAKVDCAVCQEPLTLDEEVKALPCRHLYHKDCIVPWLQMHDSCPICRLSLSKNPTRCKEGD</sequence>
<dbReference type="GO" id="GO:0005737">
    <property type="term" value="C:cytoplasm"/>
    <property type="evidence" value="ECO:0007669"/>
    <property type="project" value="TreeGrafter"/>
</dbReference>
<dbReference type="Pfam" id="PF14369">
    <property type="entry name" value="Zn_ribbon_19"/>
    <property type="match status" value="1"/>
</dbReference>
<dbReference type="InterPro" id="IPR013083">
    <property type="entry name" value="Znf_RING/FYVE/PHD"/>
</dbReference>
<name>A0A913XDW0_EXADI</name>
<evidence type="ECO:0000256" key="3">
    <source>
        <dbReference type="ARBA" id="ARBA00012483"/>
    </source>
</evidence>
<dbReference type="SUPFAM" id="SSF57850">
    <property type="entry name" value="RING/U-box"/>
    <property type="match status" value="1"/>
</dbReference>
<dbReference type="PANTHER" id="PTHR15710:SF243">
    <property type="entry name" value="E3 UBIQUITIN-PROTEIN LIGASE PRAJA-2 ISOFORM X1"/>
    <property type="match status" value="1"/>
</dbReference>
<dbReference type="Proteomes" id="UP000887567">
    <property type="component" value="Unplaced"/>
</dbReference>
<dbReference type="RefSeq" id="XP_020903152.2">
    <property type="nucleotide sequence ID" value="XM_021047493.2"/>
</dbReference>
<keyword evidence="5" id="KW-0479">Metal-binding</keyword>
<evidence type="ECO:0000256" key="2">
    <source>
        <dbReference type="ARBA" id="ARBA00004906"/>
    </source>
</evidence>
<evidence type="ECO:0000256" key="6">
    <source>
        <dbReference type="ARBA" id="ARBA00022771"/>
    </source>
</evidence>
<keyword evidence="7" id="KW-0833">Ubl conjugation pathway</keyword>
<feature type="region of interest" description="Disordered" evidence="10">
    <location>
        <begin position="51"/>
        <end position="72"/>
    </location>
</feature>
<dbReference type="EnsemblMetazoa" id="XM_021047493.2">
    <property type="protein sequence ID" value="XP_020903152.2"/>
    <property type="gene ID" value="LOC110241612"/>
</dbReference>
<feature type="domain" description="RING-type" evidence="11">
    <location>
        <begin position="226"/>
        <end position="267"/>
    </location>
</feature>
<comment type="catalytic activity">
    <reaction evidence="1">
        <text>S-ubiquitinyl-[E2 ubiquitin-conjugating enzyme]-L-cysteine + [acceptor protein]-L-lysine = [E2 ubiquitin-conjugating enzyme]-L-cysteine + N(6)-ubiquitinyl-[acceptor protein]-L-lysine.</text>
        <dbReference type="EC" id="2.3.2.27"/>
    </reaction>
</comment>
<evidence type="ECO:0000256" key="8">
    <source>
        <dbReference type="ARBA" id="ARBA00022833"/>
    </source>
</evidence>
<dbReference type="PANTHER" id="PTHR15710">
    <property type="entry name" value="E3 UBIQUITIN-PROTEIN LIGASE PRAJA"/>
    <property type="match status" value="1"/>
</dbReference>
<dbReference type="GO" id="GO:0061630">
    <property type="term" value="F:ubiquitin protein ligase activity"/>
    <property type="evidence" value="ECO:0007669"/>
    <property type="project" value="UniProtKB-EC"/>
</dbReference>
<evidence type="ECO:0000256" key="7">
    <source>
        <dbReference type="ARBA" id="ARBA00022786"/>
    </source>
</evidence>
<accession>A0A913XDW0</accession>
<organism evidence="12 13">
    <name type="scientific">Exaiptasia diaphana</name>
    <name type="common">Tropical sea anemone</name>
    <name type="synonym">Aiptasia pulchella</name>
    <dbReference type="NCBI Taxonomy" id="2652724"/>
    <lineage>
        <taxon>Eukaryota</taxon>
        <taxon>Metazoa</taxon>
        <taxon>Cnidaria</taxon>
        <taxon>Anthozoa</taxon>
        <taxon>Hexacorallia</taxon>
        <taxon>Actiniaria</taxon>
        <taxon>Aiptasiidae</taxon>
        <taxon>Exaiptasia</taxon>
    </lineage>
</organism>
<dbReference type="InterPro" id="IPR039525">
    <property type="entry name" value="RNF126-like_zinc-ribbon"/>
</dbReference>
<evidence type="ECO:0000256" key="9">
    <source>
        <dbReference type="PROSITE-ProRule" id="PRU00175"/>
    </source>
</evidence>
<dbReference type="AlphaFoldDB" id="A0A913XDW0"/>
<dbReference type="PROSITE" id="PS50089">
    <property type="entry name" value="ZF_RING_2"/>
    <property type="match status" value="1"/>
</dbReference>
<dbReference type="GeneID" id="110241612"/>
<dbReference type="OMA" id="EPRQYFC"/>
<keyword evidence="6 9" id="KW-0863">Zinc-finger</keyword>
<dbReference type="OrthoDB" id="8062037at2759"/>
<dbReference type="EC" id="2.3.2.27" evidence="3"/>
<keyword evidence="13" id="KW-1185">Reference proteome</keyword>
<comment type="pathway">
    <text evidence="2">Protein modification; protein ubiquitination.</text>
</comment>
<dbReference type="GO" id="GO:0000209">
    <property type="term" value="P:protein polyubiquitination"/>
    <property type="evidence" value="ECO:0007669"/>
    <property type="project" value="UniProtKB-ARBA"/>
</dbReference>
<dbReference type="KEGG" id="epa:110241612"/>
<protein>
    <recommendedName>
        <fullName evidence="3">RING-type E3 ubiquitin transferase</fullName>
        <ecNumber evidence="3">2.3.2.27</ecNumber>
    </recommendedName>
</protein>